<name>A0AAQ3LZS8_9PEZI</name>
<dbReference type="PANTHER" id="PTHR24305:SF166">
    <property type="entry name" value="CYTOCHROME P450 12A4, MITOCHONDRIAL-RELATED"/>
    <property type="match status" value="1"/>
</dbReference>
<dbReference type="InterPro" id="IPR036396">
    <property type="entry name" value="Cyt_P450_sf"/>
</dbReference>
<feature type="transmembrane region" description="Helical" evidence="2">
    <location>
        <begin position="35"/>
        <end position="54"/>
    </location>
</feature>
<dbReference type="EMBL" id="CP138581">
    <property type="protein sequence ID" value="WPG99081.1"/>
    <property type="molecule type" value="Genomic_DNA"/>
</dbReference>
<dbReference type="GO" id="GO:0020037">
    <property type="term" value="F:heme binding"/>
    <property type="evidence" value="ECO:0007669"/>
    <property type="project" value="InterPro"/>
</dbReference>
<keyword evidence="4" id="KW-1185">Reference proteome</keyword>
<dbReference type="GO" id="GO:0005506">
    <property type="term" value="F:iron ion binding"/>
    <property type="evidence" value="ECO:0007669"/>
    <property type="project" value="InterPro"/>
</dbReference>
<sequence>MALKWRQLASATLAGHMLLLTVCNGKSRLLTGQHVAVSFMLYIVGSFVWTAFIYPRFISPLRHLPQPTQSHWLLGHRSWTHPTDMGIDGTKWVNEIPHHHFIRFLDYFNRDSLLVTSAEAIGEILTEKDDLFPRSVQSRYIFSRYVGDGIAIAEGDEHKAQRRALSLAFSARHIRDLYPLFWAKSAEAVRAVTKKVAASSSGRTTIECHSWAVRCALDAMGTAGMGLELGTIQDEDHALVRAYEDLKKFSWQDALMILLGTALPKRFVASLPLRRNCVIDASRAQIYAVCRRAVRRKQNARDDQESGHVDICSTIVNSGLFHEEDAIDQLMVMLFASHHAPARSLTGAFYALSCAPEKQERLRDEVRRRLPSIDDSTQITHADIESMPYLQAVCKEVLRKYSTGVASREAACDVTIQGNVIPKGTAVKLAVMSANADPNLWGDDANDFRPERWLSDDEGSDRAPGGQDGTTALGGAASKYAYMAFLHGPRNCIAARFAEAELACFLATWVGRFKFTLADQRLADERNLPARAMETKLEVCTEVVEGW</sequence>
<keyword evidence="2" id="KW-0812">Transmembrane</keyword>
<evidence type="ECO:0000256" key="2">
    <source>
        <dbReference type="SAM" id="Phobius"/>
    </source>
</evidence>
<dbReference type="Pfam" id="PF00067">
    <property type="entry name" value="p450"/>
    <property type="match status" value="1"/>
</dbReference>
<keyword evidence="2" id="KW-0472">Membrane</keyword>
<dbReference type="InterPro" id="IPR050121">
    <property type="entry name" value="Cytochrome_P450_monoxygenase"/>
</dbReference>
<evidence type="ECO:0000313" key="3">
    <source>
        <dbReference type="EMBL" id="WPG99081.1"/>
    </source>
</evidence>
<evidence type="ECO:0000313" key="4">
    <source>
        <dbReference type="Proteomes" id="UP001303373"/>
    </source>
</evidence>
<comment type="similarity">
    <text evidence="1">Belongs to the cytochrome P450 family.</text>
</comment>
<dbReference type="AlphaFoldDB" id="A0AAQ3LZS8"/>
<organism evidence="3 4">
    <name type="scientific">Acrodontium crateriforme</name>
    <dbReference type="NCBI Taxonomy" id="150365"/>
    <lineage>
        <taxon>Eukaryota</taxon>
        <taxon>Fungi</taxon>
        <taxon>Dikarya</taxon>
        <taxon>Ascomycota</taxon>
        <taxon>Pezizomycotina</taxon>
        <taxon>Dothideomycetes</taxon>
        <taxon>Dothideomycetidae</taxon>
        <taxon>Mycosphaerellales</taxon>
        <taxon>Teratosphaeriaceae</taxon>
        <taxon>Acrodontium</taxon>
    </lineage>
</organism>
<dbReference type="Proteomes" id="UP001303373">
    <property type="component" value="Chromosome 2"/>
</dbReference>
<dbReference type="GO" id="GO:0016705">
    <property type="term" value="F:oxidoreductase activity, acting on paired donors, with incorporation or reduction of molecular oxygen"/>
    <property type="evidence" value="ECO:0007669"/>
    <property type="project" value="InterPro"/>
</dbReference>
<keyword evidence="2" id="KW-1133">Transmembrane helix</keyword>
<dbReference type="InterPro" id="IPR001128">
    <property type="entry name" value="Cyt_P450"/>
</dbReference>
<gene>
    <name evidence="3" type="ORF">R9X50_00188900</name>
</gene>
<dbReference type="Gene3D" id="1.10.630.10">
    <property type="entry name" value="Cytochrome P450"/>
    <property type="match status" value="1"/>
</dbReference>
<dbReference type="PANTHER" id="PTHR24305">
    <property type="entry name" value="CYTOCHROME P450"/>
    <property type="match status" value="1"/>
</dbReference>
<protein>
    <recommendedName>
        <fullName evidence="5">Cytochrome P450</fullName>
    </recommendedName>
</protein>
<dbReference type="SUPFAM" id="SSF48264">
    <property type="entry name" value="Cytochrome P450"/>
    <property type="match status" value="1"/>
</dbReference>
<evidence type="ECO:0008006" key="5">
    <source>
        <dbReference type="Google" id="ProtNLM"/>
    </source>
</evidence>
<accession>A0AAQ3LZS8</accession>
<dbReference type="GO" id="GO:0004497">
    <property type="term" value="F:monooxygenase activity"/>
    <property type="evidence" value="ECO:0007669"/>
    <property type="project" value="InterPro"/>
</dbReference>
<reference evidence="3 4" key="1">
    <citation type="submission" date="2023-11" db="EMBL/GenBank/DDBJ databases">
        <title>An acidophilic fungus is an integral part of prey digestion in a carnivorous sundew plant.</title>
        <authorList>
            <person name="Tsai I.J."/>
        </authorList>
    </citation>
    <scope>NUCLEOTIDE SEQUENCE [LARGE SCALE GENOMIC DNA]</scope>
    <source>
        <strain evidence="3">169a</strain>
    </source>
</reference>
<proteinExistence type="inferred from homology"/>
<evidence type="ECO:0000256" key="1">
    <source>
        <dbReference type="ARBA" id="ARBA00010617"/>
    </source>
</evidence>